<dbReference type="EMBL" id="JAECSB010000010">
    <property type="protein sequence ID" value="MBH5141162.1"/>
    <property type="molecule type" value="Genomic_DNA"/>
</dbReference>
<comment type="caution">
    <text evidence="2">The sequence shown here is derived from an EMBL/GenBank/DDBJ whole genome shotgun (WGS) entry which is preliminary data.</text>
</comment>
<dbReference type="AlphaFoldDB" id="A0A8I0ZTS7"/>
<dbReference type="RefSeq" id="WP_197940411.1">
    <property type="nucleotide sequence ID" value="NZ_JAECSB010000010.1"/>
</dbReference>
<feature type="region of interest" description="Disordered" evidence="1">
    <location>
        <begin position="278"/>
        <end position="386"/>
    </location>
</feature>
<organism evidence="2 3">
    <name type="scientific">Rhodococcus erythropolis</name>
    <name type="common">Arthrobacter picolinophilus</name>
    <dbReference type="NCBI Taxonomy" id="1833"/>
    <lineage>
        <taxon>Bacteria</taxon>
        <taxon>Bacillati</taxon>
        <taxon>Actinomycetota</taxon>
        <taxon>Actinomycetes</taxon>
        <taxon>Mycobacteriales</taxon>
        <taxon>Nocardiaceae</taxon>
        <taxon>Rhodococcus</taxon>
        <taxon>Rhodococcus erythropolis group</taxon>
    </lineage>
</organism>
<accession>A0A8I0ZTS7</accession>
<gene>
    <name evidence="2" type="ORF">I3517_00830</name>
</gene>
<feature type="compositionally biased region" description="Polar residues" evidence="1">
    <location>
        <begin position="278"/>
        <end position="295"/>
    </location>
</feature>
<evidence type="ECO:0000256" key="1">
    <source>
        <dbReference type="SAM" id="MobiDB-lite"/>
    </source>
</evidence>
<name>A0A8I0ZTS7_RHOER</name>
<evidence type="ECO:0000313" key="3">
    <source>
        <dbReference type="Proteomes" id="UP000627573"/>
    </source>
</evidence>
<feature type="compositionally biased region" description="Polar residues" evidence="1">
    <location>
        <begin position="376"/>
        <end position="386"/>
    </location>
</feature>
<protein>
    <submittedName>
        <fullName evidence="2">Uncharacterized protein</fullName>
    </submittedName>
</protein>
<feature type="compositionally biased region" description="Low complexity" evidence="1">
    <location>
        <begin position="356"/>
        <end position="367"/>
    </location>
</feature>
<keyword evidence="3" id="KW-1185">Reference proteome</keyword>
<feature type="compositionally biased region" description="Basic and acidic residues" evidence="1">
    <location>
        <begin position="307"/>
        <end position="326"/>
    </location>
</feature>
<evidence type="ECO:0000313" key="2">
    <source>
        <dbReference type="EMBL" id="MBH5141162.1"/>
    </source>
</evidence>
<dbReference type="Proteomes" id="UP000627573">
    <property type="component" value="Unassembled WGS sequence"/>
</dbReference>
<reference evidence="2 3" key="1">
    <citation type="submission" date="2020-12" db="EMBL/GenBank/DDBJ databases">
        <title>Draft genome sequence of furan degrading bacterial strain FUR100.</title>
        <authorList>
            <person name="Woiski C."/>
        </authorList>
    </citation>
    <scope>NUCLEOTIDE SEQUENCE [LARGE SCALE GENOMIC DNA]</scope>
    <source>
        <strain evidence="2 3">FUR100</strain>
    </source>
</reference>
<sequence>MRESLGIAIDDHFISTALVDADTPVLGAIDDFRHPWTADVRSAASTARALTSAAAVATERAARSQLHPTTIGMVCERADVRDLVPEALLTQARTTVELVNNLKARLAYLATVDALAGVSPVLVAWPEGEETVVAAINPTAGILGSAHRYESVELLSNSAVCAATLVSIVADQEPIPEMLVVMEAEDHTWQTMAGAAEQVGLKSLVLGERAPLAIGAALVAADRSVPSALPLTVAGMATLGAKTSPAAGRRWAPFALVSSLIVLAGLLTGMLTTFASSRHPEVTTTDRSNIGTTGSVPLVEEPMITSSEDHVPSADRPGHSVDENFERPNPPQLTEVPPSCDPVADAAPAALRLSDPDAAPGAPHAAEPQPPPQRDLGTSCTPTKSG</sequence>
<proteinExistence type="predicted"/>